<keyword evidence="9" id="KW-1015">Disulfide bond</keyword>
<dbReference type="InterPro" id="IPR033138">
    <property type="entry name" value="Cu_oxidase_CS"/>
</dbReference>
<evidence type="ECO:0000256" key="5">
    <source>
        <dbReference type="ARBA" id="ARBA00022723"/>
    </source>
</evidence>
<dbReference type="Pfam" id="PF00394">
    <property type="entry name" value="Cu-oxidase"/>
    <property type="match status" value="1"/>
</dbReference>
<dbReference type="EMBL" id="GU169881">
    <property type="protein sequence ID" value="ADX07316.1"/>
    <property type="molecule type" value="mRNA"/>
</dbReference>
<evidence type="ECO:0000313" key="15">
    <source>
        <dbReference type="EMBL" id="ADX07316.1"/>
    </source>
</evidence>
<evidence type="ECO:0000256" key="7">
    <source>
        <dbReference type="ARBA" id="ARBA00023008"/>
    </source>
</evidence>
<evidence type="ECO:0000256" key="12">
    <source>
        <dbReference type="ARBA" id="ARBA00023316"/>
    </source>
</evidence>
<dbReference type="GO" id="GO:0016491">
    <property type="term" value="F:oxidoreductase activity"/>
    <property type="evidence" value="ECO:0007669"/>
    <property type="project" value="UniProtKB-KW"/>
</dbReference>
<dbReference type="InterPro" id="IPR011707">
    <property type="entry name" value="Cu-oxidase-like_N"/>
</dbReference>
<dbReference type="Pfam" id="PF07731">
    <property type="entry name" value="Cu-oxidase_2"/>
    <property type="match status" value="1"/>
</dbReference>
<feature type="signal peptide" evidence="13">
    <location>
        <begin position="1"/>
        <end position="18"/>
    </location>
</feature>
<evidence type="ECO:0000256" key="11">
    <source>
        <dbReference type="ARBA" id="ARBA00023288"/>
    </source>
</evidence>
<dbReference type="InterPro" id="IPR045087">
    <property type="entry name" value="Cu-oxidase_fam"/>
</dbReference>
<evidence type="ECO:0000256" key="4">
    <source>
        <dbReference type="ARBA" id="ARBA00022622"/>
    </source>
</evidence>
<keyword evidence="8" id="KW-0472">Membrane</keyword>
<dbReference type="InterPro" id="IPR001117">
    <property type="entry name" value="Cu-oxidase_2nd"/>
</dbReference>
<dbReference type="PROSITE" id="PS00079">
    <property type="entry name" value="MULTICOPPER_OXIDASE1"/>
    <property type="match status" value="1"/>
</dbReference>
<protein>
    <submittedName>
        <fullName evidence="15">Putative laccase 17</fullName>
    </submittedName>
</protein>
<feature type="domain" description="NodB homology" evidence="14">
    <location>
        <begin position="692"/>
        <end position="859"/>
    </location>
</feature>
<reference evidence="15" key="1">
    <citation type="submission" date="2009-11" db="EMBL/GenBank/DDBJ databases">
        <title>Useful genes from Flammulina velutipes.</title>
        <authorList>
            <person name="Yoon H."/>
            <person name="Kim J.-G."/>
            <person name="Lee B.-M."/>
            <person name="Kong W.-S."/>
            <person name="Lee C.-S."/>
            <person name="Choi J.-W."/>
        </authorList>
    </citation>
    <scope>NUCLEOTIDE SEQUENCE</scope>
    <source>
        <strain evidence="15">KACC 42777</strain>
    </source>
</reference>
<dbReference type="Pfam" id="PF01522">
    <property type="entry name" value="Polysacc_deac_1"/>
    <property type="match status" value="1"/>
</dbReference>
<dbReference type="GO" id="GO:0071555">
    <property type="term" value="P:cell wall organization"/>
    <property type="evidence" value="ECO:0007669"/>
    <property type="project" value="UniProtKB-KW"/>
</dbReference>
<dbReference type="GO" id="GO:0005886">
    <property type="term" value="C:plasma membrane"/>
    <property type="evidence" value="ECO:0007669"/>
    <property type="project" value="UniProtKB-SubCell"/>
</dbReference>
<sequence length="859" mass="95552">MPCVMVSHPLVVNSLILAVNVDGFAPDKVHIVGTAVYYISMKVGSDINIIYRSTYDMHFIRSKTIHVHGQDQRVNHNTDVMRLARLRTLGGVLRHAFALLLLSRVSWVAADDVNYTFDIANDVVAPDGFNRAGVIVNGIFPGTLIQANKDDVLHITTNNILTDPNMRRSLTIHWHGLFQMRTATEDGPAFVNQCPVAPGHSYTYDIPLNGQAGTYWYHSHLASQYVDGLRGLYDVDDASTVITLADWYHLPSIGLTEKYLEKTFREPVADSGLINGKGRFEGGPKVQWARINVVAGKRYRFRCINISGYGEFEFSIEGHDMTIIEVDGVSHEPLRVDSFEIYAGQRYSFVLNANQRVDNYWISAPMEMHHDSDNDNLDGDNVFAVLHYEGAPDTDPKGDARKAFKKGDELEEHLLVPLFNPEAPGGATADHIIDLKFTEDKNDTTGHRIWTVNGLAYAAPDLPTLLNILANNATEMGDFGPNENTNVLKFNETVELVIHGSAGGMSGPSNFINPPQRDVVGVGGSTVRIRFRADNPGPWFLHCHIVSYCVVPMDTGMLRSLPLFPLALASLVYAHAPTHVPGLGTWYHERDHPVHKLFPRAPTDGGQYDEVGSEAWTAAFPSGKPDVDAMPQEWRDALQSAIEAGKIPDIPTSDASTGFPTYDDDVDPASPEVCSATYKCRVDGDIWDAPDNVLGIGFDDGPWLGTQDLTDFLEENNERATHFVIGLNIRSRPQEFLRILDQGGDIAVHTYTHPYMTSLTNLEVVAEVAFIFGWTMEIIRRSAGGRIPKYWRPPTGDMDHRVRSIAREIFGLEVIMWNHDTFDWRMSQGGTTPQIINASLTEWITEQWMGDQISSSVIL</sequence>
<evidence type="ECO:0000256" key="10">
    <source>
        <dbReference type="ARBA" id="ARBA00023180"/>
    </source>
</evidence>
<dbReference type="PANTHER" id="PTHR11709">
    <property type="entry name" value="MULTI-COPPER OXIDASE"/>
    <property type="match status" value="1"/>
</dbReference>
<dbReference type="Gene3D" id="2.60.40.420">
    <property type="entry name" value="Cupredoxins - blue copper proteins"/>
    <property type="match status" value="4"/>
</dbReference>
<dbReference type="InterPro" id="IPR011706">
    <property type="entry name" value="Cu-oxidase_C"/>
</dbReference>
<evidence type="ECO:0000256" key="13">
    <source>
        <dbReference type="SAM" id="SignalP"/>
    </source>
</evidence>
<keyword evidence="6" id="KW-0560">Oxidoreductase</keyword>
<keyword evidence="13" id="KW-0732">Signal</keyword>
<dbReference type="Pfam" id="PF07732">
    <property type="entry name" value="Cu-oxidase_3"/>
    <property type="match status" value="1"/>
</dbReference>
<dbReference type="Gene3D" id="3.20.20.370">
    <property type="entry name" value="Glycoside hydrolase/deacetylase"/>
    <property type="match status" value="1"/>
</dbReference>
<accession>G8A542</accession>
<dbReference type="AlphaFoldDB" id="G8A542"/>
<evidence type="ECO:0000256" key="3">
    <source>
        <dbReference type="ARBA" id="ARBA00022475"/>
    </source>
</evidence>
<dbReference type="GO" id="GO:0005975">
    <property type="term" value="P:carbohydrate metabolic process"/>
    <property type="evidence" value="ECO:0007669"/>
    <property type="project" value="InterPro"/>
</dbReference>
<dbReference type="SMR" id="G8A542"/>
<dbReference type="InterPro" id="IPR011330">
    <property type="entry name" value="Glyco_hydro/deAcase_b/a-brl"/>
</dbReference>
<organism evidence="15">
    <name type="scientific">Flammulina velutipes</name>
    <name type="common">Agaricus velutipes</name>
    <dbReference type="NCBI Taxonomy" id="38945"/>
    <lineage>
        <taxon>Eukaryota</taxon>
        <taxon>Fungi</taxon>
        <taxon>Dikarya</taxon>
        <taxon>Basidiomycota</taxon>
        <taxon>Agaricomycotina</taxon>
        <taxon>Agaricomycetes</taxon>
        <taxon>Agaricomycetidae</taxon>
        <taxon>Agaricales</taxon>
        <taxon>Marasmiineae</taxon>
        <taxon>Physalacriaceae</taxon>
        <taxon>Flammulina</taxon>
    </lineage>
</organism>
<comment type="subcellular location">
    <subcellularLocation>
        <location evidence="1">Cell membrane</location>
        <topology evidence="1">Lipid-anchor</topology>
        <topology evidence="1">GPI-anchor</topology>
    </subcellularLocation>
</comment>
<keyword evidence="12" id="KW-0961">Cell wall biogenesis/degradation</keyword>
<keyword evidence="11" id="KW-0449">Lipoprotein</keyword>
<keyword evidence="3" id="KW-1003">Cell membrane</keyword>
<evidence type="ECO:0000256" key="6">
    <source>
        <dbReference type="ARBA" id="ARBA00023002"/>
    </source>
</evidence>
<keyword evidence="7" id="KW-0186">Copper</keyword>
<evidence type="ECO:0000259" key="14">
    <source>
        <dbReference type="PROSITE" id="PS51677"/>
    </source>
</evidence>
<dbReference type="GO" id="GO:0098552">
    <property type="term" value="C:side of membrane"/>
    <property type="evidence" value="ECO:0007669"/>
    <property type="project" value="UniProtKB-KW"/>
</dbReference>
<dbReference type="InterPro" id="IPR002509">
    <property type="entry name" value="NODB_dom"/>
</dbReference>
<dbReference type="PROSITE" id="PS51677">
    <property type="entry name" value="NODB"/>
    <property type="match status" value="1"/>
</dbReference>
<dbReference type="SUPFAM" id="SSF88713">
    <property type="entry name" value="Glycoside hydrolase/deacetylase"/>
    <property type="match status" value="1"/>
</dbReference>
<name>G8A542_FLAVE</name>
<dbReference type="InterPro" id="IPR008972">
    <property type="entry name" value="Cupredoxin"/>
</dbReference>
<dbReference type="PANTHER" id="PTHR11709:SF511">
    <property type="entry name" value="LACCASE"/>
    <property type="match status" value="1"/>
</dbReference>
<evidence type="ECO:0000256" key="1">
    <source>
        <dbReference type="ARBA" id="ARBA00004609"/>
    </source>
</evidence>
<keyword evidence="5" id="KW-0479">Metal-binding</keyword>
<dbReference type="FunFam" id="2.60.40.420:FF:000045">
    <property type="entry name" value="Laccase 2"/>
    <property type="match status" value="1"/>
</dbReference>
<evidence type="ECO:0000256" key="9">
    <source>
        <dbReference type="ARBA" id="ARBA00023157"/>
    </source>
</evidence>
<feature type="chain" id="PRO_5003507559" evidence="13">
    <location>
        <begin position="19"/>
        <end position="859"/>
    </location>
</feature>
<evidence type="ECO:0000256" key="2">
    <source>
        <dbReference type="ARBA" id="ARBA00010609"/>
    </source>
</evidence>
<dbReference type="GO" id="GO:0005507">
    <property type="term" value="F:copper ion binding"/>
    <property type="evidence" value="ECO:0007669"/>
    <property type="project" value="InterPro"/>
</dbReference>
<evidence type="ECO:0000256" key="8">
    <source>
        <dbReference type="ARBA" id="ARBA00023136"/>
    </source>
</evidence>
<dbReference type="SUPFAM" id="SSF49503">
    <property type="entry name" value="Cupredoxins"/>
    <property type="match status" value="3"/>
</dbReference>
<comment type="similarity">
    <text evidence="2">Belongs to the multicopper oxidase family.</text>
</comment>
<keyword evidence="4" id="KW-0336">GPI-anchor</keyword>
<dbReference type="GO" id="GO:0016810">
    <property type="term" value="F:hydrolase activity, acting on carbon-nitrogen (but not peptide) bonds"/>
    <property type="evidence" value="ECO:0007669"/>
    <property type="project" value="InterPro"/>
</dbReference>
<proteinExistence type="evidence at transcript level"/>
<keyword evidence="10" id="KW-0325">Glycoprotein</keyword>